<keyword evidence="3" id="KW-1185">Reference proteome</keyword>
<dbReference type="VEuPathDB" id="CryptoDB:cand_019560"/>
<comment type="caution">
    <text evidence="2">The sequence shown here is derived from an EMBL/GenBank/DDBJ whole genome shotgun (WGS) entry which is preliminary data.</text>
</comment>
<organism evidence="2 3">
    <name type="scientific">Cryptosporidium andersoni</name>
    <dbReference type="NCBI Taxonomy" id="117008"/>
    <lineage>
        <taxon>Eukaryota</taxon>
        <taxon>Sar</taxon>
        <taxon>Alveolata</taxon>
        <taxon>Apicomplexa</taxon>
        <taxon>Conoidasida</taxon>
        <taxon>Coccidia</taxon>
        <taxon>Eucoccidiorida</taxon>
        <taxon>Eimeriorina</taxon>
        <taxon>Cryptosporidiidae</taxon>
        <taxon>Cryptosporidium</taxon>
    </lineage>
</organism>
<evidence type="ECO:0000313" key="2">
    <source>
        <dbReference type="EMBL" id="OII77246.1"/>
    </source>
</evidence>
<dbReference type="Proteomes" id="UP000186804">
    <property type="component" value="Unassembled WGS sequence"/>
</dbReference>
<gene>
    <name evidence="2" type="ORF">cand_019560</name>
</gene>
<feature type="compositionally biased region" description="Basic and acidic residues" evidence="1">
    <location>
        <begin position="755"/>
        <end position="767"/>
    </location>
</feature>
<feature type="compositionally biased region" description="Low complexity" evidence="1">
    <location>
        <begin position="105"/>
        <end position="114"/>
    </location>
</feature>
<name>A0A1J4MSV8_9CRYT</name>
<dbReference type="OrthoDB" id="343842at2759"/>
<dbReference type="AlphaFoldDB" id="A0A1J4MSV8"/>
<evidence type="ECO:0000256" key="1">
    <source>
        <dbReference type="SAM" id="MobiDB-lite"/>
    </source>
</evidence>
<feature type="region of interest" description="Disordered" evidence="1">
    <location>
        <begin position="751"/>
        <end position="779"/>
    </location>
</feature>
<protein>
    <submittedName>
        <fullName evidence="2">Uncharacterized protein</fullName>
    </submittedName>
</protein>
<dbReference type="GeneID" id="92366140"/>
<evidence type="ECO:0000313" key="3">
    <source>
        <dbReference type="Proteomes" id="UP000186804"/>
    </source>
</evidence>
<feature type="region of interest" description="Disordered" evidence="1">
    <location>
        <begin position="102"/>
        <end position="137"/>
    </location>
</feature>
<dbReference type="RefSeq" id="XP_067069092.1">
    <property type="nucleotide sequence ID" value="XM_067212186.1"/>
</dbReference>
<reference evidence="2 3" key="1">
    <citation type="submission" date="2016-10" db="EMBL/GenBank/DDBJ databases">
        <title>Reductive evolution of mitochondrial metabolism and differential evolution of invasion-related proteins in Cryptosporidium.</title>
        <authorList>
            <person name="Liu S."/>
            <person name="Roellig D.M."/>
            <person name="Guo Y."/>
            <person name="Li N."/>
            <person name="Frace M.A."/>
            <person name="Tang K."/>
            <person name="Zhang L."/>
            <person name="Feng Y."/>
            <person name="Xiao L."/>
        </authorList>
    </citation>
    <scope>NUCLEOTIDE SEQUENCE [LARGE SCALE GENOMIC DNA]</scope>
    <source>
        <strain evidence="2">30847</strain>
    </source>
</reference>
<dbReference type="EMBL" id="LRBS01000043">
    <property type="protein sequence ID" value="OII77246.1"/>
    <property type="molecule type" value="Genomic_DNA"/>
</dbReference>
<proteinExistence type="predicted"/>
<sequence length="864" mass="102094">MQREYAGYYASASIIEDQDINSRYHFGFRLLHGNSLQFSNSLNLNDIYPINISLAGNLGDRQVREYDDYIENWEGDENGLIWGSKESKDGSWNEQWIEQRRIPKSSHSNQISSSESDDSEDKQSDSNDRNNNTASLGQLNGINYINHTRWTEKWFRKGRRMYIRKRIEKLCENNEEIKDVWYEDIECTICNQGKTILKKTNRYGKNSITGDEWRETVKHEDEKIISYLEERNLTSDIPIHHFKITKLYRDGSKEIQIRSNKRDIDLRNTNKDSFKSQHSLSTTSSIESLNNYTSKSETSNSFWEEHIKEDSNGKMEGRKSGTDSQGNNWYEVWFEEEDGTKENDRWYYNEKHRWGEKYGYSKISNECYSVKWDIDETGSSAIKWIEKSWDKPGENDSWGECIKEVVDYTDNLCSNKLKSTTKSHWYNNGDESYKEQFHEKAEFDNEISKIVPISINRDGTKFGFRVSDNESWGEDWEENLTIDDDGNMIRKFHSTDKWWANSQGEKWGEKRRLELKSGINDCNNEITVSSSLDLCQHTIKNEDIYSNSYVEYGENWHKTNQEDFVDKWEISGNTSKGHKTGCDKRGGENRTVLWEEEWNESTNERTENKKWTVYDQNGEIEVWGENFTSEVNGKKVRNKWIKKFNHTNREIVEHEMTEKWEDDGKGNIKTLREGKGDNNRFSEQFGESLENCEKWAFKEGYDEQGTWAERWSERPGYKEAWKKGENCFGDRWEEEWKEDFDNKWKWAQKSGRNGVGDEWKEEWKEESNPDNTSRKHASKYGKKLHTGEEWKEEWGEFYAGIGHENMGGGGAPAEYVEKWTNKYATDGNGNVWGNSWGDRWQWNSKIESWGDIWINDKVLEKWAN</sequence>
<accession>A0A1J4MSV8</accession>